<dbReference type="AlphaFoldDB" id="B9JLB9"/>
<dbReference type="HOGENOM" id="CLU_3003780_0_0_5"/>
<gene>
    <name evidence="1" type="ordered locus">Arad_7031</name>
</gene>
<organism evidence="1 2">
    <name type="scientific">Rhizobium rhizogenes (strain K84 / ATCC BAA-868)</name>
    <name type="common">Agrobacterium radiobacter</name>
    <dbReference type="NCBI Taxonomy" id="311403"/>
    <lineage>
        <taxon>Bacteria</taxon>
        <taxon>Pseudomonadati</taxon>
        <taxon>Pseudomonadota</taxon>
        <taxon>Alphaproteobacteria</taxon>
        <taxon>Hyphomicrobiales</taxon>
        <taxon>Rhizobiaceae</taxon>
        <taxon>Rhizobium/Agrobacterium group</taxon>
        <taxon>Rhizobium</taxon>
    </lineage>
</organism>
<evidence type="ECO:0000313" key="1">
    <source>
        <dbReference type="EMBL" id="ACM28618.1"/>
    </source>
</evidence>
<dbReference type="KEGG" id="ara:Arad_7031"/>
<evidence type="ECO:0000313" key="2">
    <source>
        <dbReference type="Proteomes" id="UP000001600"/>
    </source>
</evidence>
<protein>
    <submittedName>
        <fullName evidence="1">Uncharacterized protein</fullName>
    </submittedName>
</protein>
<dbReference type="RefSeq" id="WP_012649127.1">
    <property type="nucleotide sequence ID" value="NC_011983.1"/>
</dbReference>
<reference evidence="1 2" key="1">
    <citation type="journal article" date="2009" name="J. Bacteriol.">
        <title>Genome sequences of three Agrobacterium biovars help elucidate the evolution of multichromosome genomes in bacteria.</title>
        <authorList>
            <person name="Slater S.C."/>
            <person name="Goldman B.S."/>
            <person name="Goodner B."/>
            <person name="Setubal J.C."/>
            <person name="Farrand S.K."/>
            <person name="Nester E.W."/>
            <person name="Burr T.J."/>
            <person name="Banta L."/>
            <person name="Dickerman A.W."/>
            <person name="Paulsen I."/>
            <person name="Otten L."/>
            <person name="Suen G."/>
            <person name="Welch R."/>
            <person name="Almeida N.F."/>
            <person name="Arnold F."/>
            <person name="Burton O.T."/>
            <person name="Du Z."/>
            <person name="Ewing A."/>
            <person name="Godsy E."/>
            <person name="Heisel S."/>
            <person name="Houmiel K.L."/>
            <person name="Jhaveri J."/>
            <person name="Lu J."/>
            <person name="Miller N.M."/>
            <person name="Norton S."/>
            <person name="Chen Q."/>
            <person name="Phoolcharoen W."/>
            <person name="Ohlin V."/>
            <person name="Ondrusek D."/>
            <person name="Pride N."/>
            <person name="Stricklin S.L."/>
            <person name="Sun J."/>
            <person name="Wheeler C."/>
            <person name="Wilson L."/>
            <person name="Zhu H."/>
            <person name="Wood D.W."/>
        </authorList>
    </citation>
    <scope>NUCLEOTIDE SEQUENCE [LARGE SCALE GENOMIC DNA]</scope>
    <source>
        <strain evidence="2">K84 / ATCC BAA-868</strain>
    </source>
</reference>
<dbReference type="Proteomes" id="UP000001600">
    <property type="component" value="Chromosome 2"/>
</dbReference>
<dbReference type="EMBL" id="CP000629">
    <property type="protein sequence ID" value="ACM28618.1"/>
    <property type="molecule type" value="Genomic_DNA"/>
</dbReference>
<name>B9JLB9_RHIR8</name>
<accession>B9JLB9</accession>
<dbReference type="STRING" id="311403.Arad_7031"/>
<sequence length="56" mass="6136">MYRHANTLFPDFEDRRIGTAAENVEDIGIGGGHLLPETAAEEVLGALLPFLEKIAR</sequence>
<proteinExistence type="predicted"/>